<evidence type="ECO:0000256" key="1">
    <source>
        <dbReference type="SAM" id="SignalP"/>
    </source>
</evidence>
<accession>A0A363UPE2</accession>
<dbReference type="AlphaFoldDB" id="A0A363UPE2"/>
<feature type="signal peptide" evidence="1">
    <location>
        <begin position="1"/>
        <end position="20"/>
    </location>
</feature>
<dbReference type="EMBL" id="QEQK01000002">
    <property type="protein sequence ID" value="PWN57299.1"/>
    <property type="molecule type" value="Genomic_DNA"/>
</dbReference>
<feature type="chain" id="PRO_5016966133" description="Outer membrane protein beta-barrel domain-containing protein" evidence="1">
    <location>
        <begin position="21"/>
        <end position="173"/>
    </location>
</feature>
<sequence>MKPIIWVVAAALSGPMTVSAQTSDGQTWLSLGMTGVYGHVDVPCEPGGRSGCSEQGYLGGFTGQFTQVSASGTALRLRYVYLRETTDGRRPSEFAALVGTRFGESRVHGLVGIGRVFNPDDDLSGHRTGLAWSMVVAGRDATDTGFEFALHGNFSSDVDYVGTSFALRFGDMD</sequence>
<dbReference type="Proteomes" id="UP000251800">
    <property type="component" value="Unassembled WGS sequence"/>
</dbReference>
<name>A0A363UPE2_9GAMM</name>
<evidence type="ECO:0008006" key="4">
    <source>
        <dbReference type="Google" id="ProtNLM"/>
    </source>
</evidence>
<protein>
    <recommendedName>
        <fullName evidence="4">Outer membrane protein beta-barrel domain-containing protein</fullName>
    </recommendedName>
</protein>
<evidence type="ECO:0000313" key="2">
    <source>
        <dbReference type="EMBL" id="PWN57299.1"/>
    </source>
</evidence>
<comment type="caution">
    <text evidence="2">The sequence shown here is derived from an EMBL/GenBank/DDBJ whole genome shotgun (WGS) entry which is preliminary data.</text>
</comment>
<dbReference type="RefSeq" id="WP_109718805.1">
    <property type="nucleotide sequence ID" value="NZ_QEQK01000002.1"/>
</dbReference>
<reference evidence="2 3" key="1">
    <citation type="submission" date="2018-05" db="EMBL/GenBank/DDBJ databases">
        <title>Abyssibacter profundi OUC007T gen. nov., sp. nov, a marine bacterium isolated from seawater of the Mariana Trench.</title>
        <authorList>
            <person name="Zhou S."/>
        </authorList>
    </citation>
    <scope>NUCLEOTIDE SEQUENCE [LARGE SCALE GENOMIC DNA]</scope>
    <source>
        <strain evidence="2 3">OUC007</strain>
    </source>
</reference>
<organism evidence="2 3">
    <name type="scientific">Abyssibacter profundi</name>
    <dbReference type="NCBI Taxonomy" id="2182787"/>
    <lineage>
        <taxon>Bacteria</taxon>
        <taxon>Pseudomonadati</taxon>
        <taxon>Pseudomonadota</taxon>
        <taxon>Gammaproteobacteria</taxon>
        <taxon>Chromatiales</taxon>
        <taxon>Oceanococcaceae</taxon>
        <taxon>Abyssibacter</taxon>
    </lineage>
</organism>
<proteinExistence type="predicted"/>
<keyword evidence="1" id="KW-0732">Signal</keyword>
<keyword evidence="3" id="KW-1185">Reference proteome</keyword>
<gene>
    <name evidence="2" type="ORF">DEH80_01990</name>
</gene>
<evidence type="ECO:0000313" key="3">
    <source>
        <dbReference type="Proteomes" id="UP000251800"/>
    </source>
</evidence>